<dbReference type="AlphaFoldDB" id="A0A8H6S0N1"/>
<dbReference type="PANTHER" id="PTHR22893">
    <property type="entry name" value="NADH OXIDOREDUCTASE-RELATED"/>
    <property type="match status" value="1"/>
</dbReference>
<feature type="domain" description="NADH:flavin oxidoreductase/NADH oxidase N-terminal" evidence="1">
    <location>
        <begin position="7"/>
        <end position="352"/>
    </location>
</feature>
<name>A0A8H6S0N1_9AGAR</name>
<reference evidence="2" key="1">
    <citation type="submission" date="2020-05" db="EMBL/GenBank/DDBJ databases">
        <title>Mycena genomes resolve the evolution of fungal bioluminescence.</title>
        <authorList>
            <person name="Tsai I.J."/>
        </authorList>
    </citation>
    <scope>NUCLEOTIDE SEQUENCE</scope>
    <source>
        <strain evidence="2">171206Taipei</strain>
    </source>
</reference>
<dbReference type="GeneID" id="59351587"/>
<dbReference type="RefSeq" id="XP_037214277.1">
    <property type="nucleotide sequence ID" value="XM_037369071.1"/>
</dbReference>
<dbReference type="InterPro" id="IPR001155">
    <property type="entry name" value="OxRdtase_FMN_N"/>
</dbReference>
<dbReference type="GO" id="GO:0010181">
    <property type="term" value="F:FMN binding"/>
    <property type="evidence" value="ECO:0007669"/>
    <property type="project" value="InterPro"/>
</dbReference>
<dbReference type="SUPFAM" id="SSF51395">
    <property type="entry name" value="FMN-linked oxidoreductases"/>
    <property type="match status" value="1"/>
</dbReference>
<dbReference type="GO" id="GO:0003959">
    <property type="term" value="F:NADPH dehydrogenase activity"/>
    <property type="evidence" value="ECO:0007669"/>
    <property type="project" value="TreeGrafter"/>
</dbReference>
<evidence type="ECO:0000313" key="3">
    <source>
        <dbReference type="Proteomes" id="UP000636479"/>
    </source>
</evidence>
<dbReference type="PANTHER" id="PTHR22893:SF91">
    <property type="entry name" value="NADPH DEHYDROGENASE 2-RELATED"/>
    <property type="match status" value="1"/>
</dbReference>
<sequence>MTSPGSKLFTSVGVGAIKTGHRVVLAPLTRYKADKEHVPYLPLVKEYYTQRGSTPGTLLITEGTYIAAKAGGYAHVPGIWSKAQIAAWKEITDSVHAQGSFIFLQLWSIGRAADPAQLLSEDPTFSYVSASDVGYTSRPDGPLPRPLTIEEIKEYVELYAQGAANAIEAGFDGVEVHSANGYLPDQFIQDVTNKRTDDYGGSIENRSRFVLEIVEAVVKRVGAQRTGIRLSPWGHFGEMGMKDPIPQFSHVISSLAAAYQDPPLAYLHLVEPRVHGNITRDPNEVGAHESNLPFRKLWRGSGRVTLLAGAFTKDIANQTLEAEEDETLLVVFGRHFISNPDLPVRLQRDIPLTPYNRETFYLVGENSPRGYTDPPFASQEGN</sequence>
<dbReference type="OrthoDB" id="276546at2759"/>
<evidence type="ECO:0000313" key="2">
    <source>
        <dbReference type="EMBL" id="KAF7291155.1"/>
    </source>
</evidence>
<dbReference type="InterPro" id="IPR013785">
    <property type="entry name" value="Aldolase_TIM"/>
</dbReference>
<dbReference type="Pfam" id="PF00724">
    <property type="entry name" value="Oxidored_FMN"/>
    <property type="match status" value="1"/>
</dbReference>
<dbReference type="EMBL" id="JACAZF010000013">
    <property type="protein sequence ID" value="KAF7291155.1"/>
    <property type="molecule type" value="Genomic_DNA"/>
</dbReference>
<accession>A0A8H6S0N1</accession>
<comment type="caution">
    <text evidence="2">The sequence shown here is derived from an EMBL/GenBank/DDBJ whole genome shotgun (WGS) entry which is preliminary data.</text>
</comment>
<keyword evidence="3" id="KW-1185">Reference proteome</keyword>
<dbReference type="Proteomes" id="UP000636479">
    <property type="component" value="Unassembled WGS sequence"/>
</dbReference>
<dbReference type="InterPro" id="IPR045247">
    <property type="entry name" value="Oye-like"/>
</dbReference>
<proteinExistence type="predicted"/>
<evidence type="ECO:0000259" key="1">
    <source>
        <dbReference type="Pfam" id="PF00724"/>
    </source>
</evidence>
<dbReference type="CDD" id="cd02933">
    <property type="entry name" value="OYE_like_FMN"/>
    <property type="match status" value="1"/>
</dbReference>
<gene>
    <name evidence="2" type="ORF">MIND_01258700</name>
</gene>
<protein>
    <submittedName>
        <fullName evidence="2">Oxidored-FMN domain-containing protein</fullName>
    </submittedName>
</protein>
<organism evidence="2 3">
    <name type="scientific">Mycena indigotica</name>
    <dbReference type="NCBI Taxonomy" id="2126181"/>
    <lineage>
        <taxon>Eukaryota</taxon>
        <taxon>Fungi</taxon>
        <taxon>Dikarya</taxon>
        <taxon>Basidiomycota</taxon>
        <taxon>Agaricomycotina</taxon>
        <taxon>Agaricomycetes</taxon>
        <taxon>Agaricomycetidae</taxon>
        <taxon>Agaricales</taxon>
        <taxon>Marasmiineae</taxon>
        <taxon>Mycenaceae</taxon>
        <taxon>Mycena</taxon>
    </lineage>
</organism>
<dbReference type="Gene3D" id="3.20.20.70">
    <property type="entry name" value="Aldolase class I"/>
    <property type="match status" value="1"/>
</dbReference>
<dbReference type="FunFam" id="3.20.20.70:FF:000138">
    <property type="entry name" value="NADPH dehydrogenase 1"/>
    <property type="match status" value="1"/>
</dbReference>